<evidence type="ECO:0000313" key="3">
    <source>
        <dbReference type="Proteomes" id="UP001139462"/>
    </source>
</evidence>
<accession>A0A9X1U6N4</accession>
<name>A0A9X1U6N4_9FLAO</name>
<dbReference type="RefSeq" id="WP_237608502.1">
    <property type="nucleotide sequence ID" value="NZ_JAIRBB010000007.1"/>
</dbReference>
<dbReference type="InterPro" id="IPR011250">
    <property type="entry name" value="OMP/PagP_B-barrel"/>
</dbReference>
<comment type="caution">
    <text evidence="2">The sequence shown here is derived from an EMBL/GenBank/DDBJ whole genome shotgun (WGS) entry which is preliminary data.</text>
</comment>
<reference evidence="2" key="1">
    <citation type="submission" date="2021-09" db="EMBL/GenBank/DDBJ databases">
        <title>Genome of Aequorivita sp. strain F64183.</title>
        <authorList>
            <person name="Wang Y."/>
        </authorList>
    </citation>
    <scope>NUCLEOTIDE SEQUENCE</scope>
    <source>
        <strain evidence="2">F64183</strain>
    </source>
</reference>
<gene>
    <name evidence="2" type="ORF">K8344_09725</name>
</gene>
<sequence>MKNSVYLSIFLVFMTFTIHAQSEFRLGVKGGVNFASVGGDFTNNTRGVFEYHLGGLAEFPVVTNLTFQPELLFSAQGSEHNTMATDGPRIITKLNYINLPLMAKYYLIDNFSVMGGPQLGYLVSAKNEITSSGFSGRSTTQENDLKDDISNFDFGLGIGAEYRLDLGIFVQLRYVIGMSNVNATEGVVLGYHRTSYDVKSINNVLQISAGYSF</sequence>
<dbReference type="AlphaFoldDB" id="A0A9X1U6N4"/>
<organism evidence="2 3">
    <name type="scientific">Aequorivita xiaoshiensis</name>
    <dbReference type="NCBI Taxonomy" id="2874476"/>
    <lineage>
        <taxon>Bacteria</taxon>
        <taxon>Pseudomonadati</taxon>
        <taxon>Bacteroidota</taxon>
        <taxon>Flavobacteriia</taxon>
        <taxon>Flavobacteriales</taxon>
        <taxon>Flavobacteriaceae</taxon>
        <taxon>Aequorivita</taxon>
    </lineage>
</organism>
<feature type="domain" description="Outer membrane protein beta-barrel" evidence="1">
    <location>
        <begin position="20"/>
        <end position="181"/>
    </location>
</feature>
<protein>
    <submittedName>
        <fullName evidence="2">PorT family protein</fullName>
    </submittedName>
</protein>
<dbReference type="Proteomes" id="UP001139462">
    <property type="component" value="Unassembled WGS sequence"/>
</dbReference>
<evidence type="ECO:0000313" key="2">
    <source>
        <dbReference type="EMBL" id="MCG2431397.1"/>
    </source>
</evidence>
<dbReference type="EMBL" id="JAIRBB010000007">
    <property type="protein sequence ID" value="MCG2431397.1"/>
    <property type="molecule type" value="Genomic_DNA"/>
</dbReference>
<proteinExistence type="predicted"/>
<dbReference type="Gene3D" id="2.40.160.20">
    <property type="match status" value="1"/>
</dbReference>
<dbReference type="InterPro" id="IPR025665">
    <property type="entry name" value="Beta-barrel_OMP_2"/>
</dbReference>
<evidence type="ECO:0000259" key="1">
    <source>
        <dbReference type="Pfam" id="PF13568"/>
    </source>
</evidence>
<dbReference type="Pfam" id="PF13568">
    <property type="entry name" value="OMP_b-brl_2"/>
    <property type="match status" value="1"/>
</dbReference>
<keyword evidence="3" id="KW-1185">Reference proteome</keyword>
<dbReference type="SUPFAM" id="SSF56925">
    <property type="entry name" value="OMPA-like"/>
    <property type="match status" value="1"/>
</dbReference>